<evidence type="ECO:0000313" key="3">
    <source>
        <dbReference type="Proteomes" id="UP001595872"/>
    </source>
</evidence>
<comment type="caution">
    <text evidence="2">The sequence shown here is derived from an EMBL/GenBank/DDBJ whole genome shotgun (WGS) entry which is preliminary data.</text>
</comment>
<name>A0ABV9U832_9ACTN</name>
<evidence type="ECO:0000259" key="1">
    <source>
        <dbReference type="PROSITE" id="PS50943"/>
    </source>
</evidence>
<dbReference type="SUPFAM" id="SSF47413">
    <property type="entry name" value="lambda repressor-like DNA-binding domains"/>
    <property type="match status" value="1"/>
</dbReference>
<dbReference type="EMBL" id="JBHSIT010000012">
    <property type="protein sequence ID" value="MFC4912556.1"/>
    <property type="molecule type" value="Genomic_DNA"/>
</dbReference>
<dbReference type="Gene3D" id="1.10.260.40">
    <property type="entry name" value="lambda repressor-like DNA-binding domains"/>
    <property type="match status" value="1"/>
</dbReference>
<dbReference type="Proteomes" id="UP001595872">
    <property type="component" value="Unassembled WGS sequence"/>
</dbReference>
<dbReference type="PROSITE" id="PS50943">
    <property type="entry name" value="HTH_CROC1"/>
    <property type="match status" value="1"/>
</dbReference>
<dbReference type="InterPro" id="IPR001387">
    <property type="entry name" value="Cro/C1-type_HTH"/>
</dbReference>
<dbReference type="InterPro" id="IPR010982">
    <property type="entry name" value="Lambda_DNA-bd_dom_sf"/>
</dbReference>
<reference evidence="3" key="1">
    <citation type="journal article" date="2019" name="Int. J. Syst. Evol. Microbiol.">
        <title>The Global Catalogue of Microorganisms (GCM) 10K type strain sequencing project: providing services to taxonomists for standard genome sequencing and annotation.</title>
        <authorList>
            <consortium name="The Broad Institute Genomics Platform"/>
            <consortium name="The Broad Institute Genome Sequencing Center for Infectious Disease"/>
            <person name="Wu L."/>
            <person name="Ma J."/>
        </authorList>
    </citation>
    <scope>NUCLEOTIDE SEQUENCE [LARGE SCALE GENOMIC DNA]</scope>
    <source>
        <strain evidence="3">KLKA75</strain>
    </source>
</reference>
<sequence>MSATWPVIQSVRGAWLALCRHPACKTQHLIGFSAELHEVERLAAAHMKDIQPPQPTRDALAEVLNRLTAARAAQGLSLRQLAARMPYRSSAVSAWETGARTPMLDALAAWSDALGYRLTLIPIGDNRP</sequence>
<accession>A0ABV9U832</accession>
<gene>
    <name evidence="2" type="ORF">ACFPCY_35015</name>
</gene>
<keyword evidence="3" id="KW-1185">Reference proteome</keyword>
<dbReference type="SMART" id="SM00530">
    <property type="entry name" value="HTH_XRE"/>
    <property type="match status" value="1"/>
</dbReference>
<dbReference type="Pfam" id="PF01381">
    <property type="entry name" value="HTH_3"/>
    <property type="match status" value="1"/>
</dbReference>
<evidence type="ECO:0000313" key="2">
    <source>
        <dbReference type="EMBL" id="MFC4912556.1"/>
    </source>
</evidence>
<proteinExistence type="predicted"/>
<protein>
    <submittedName>
        <fullName evidence="2">Helix-turn-helix domain-containing protein</fullName>
    </submittedName>
</protein>
<feature type="domain" description="HTH cro/C1-type" evidence="1">
    <location>
        <begin position="67"/>
        <end position="121"/>
    </location>
</feature>
<dbReference type="RefSeq" id="WP_378262580.1">
    <property type="nucleotide sequence ID" value="NZ_JBHSIT010000012.1"/>
</dbReference>
<dbReference type="CDD" id="cd00093">
    <property type="entry name" value="HTH_XRE"/>
    <property type="match status" value="1"/>
</dbReference>
<organism evidence="2 3">
    <name type="scientific">Actinomadura gamaensis</name>
    <dbReference type="NCBI Taxonomy" id="1763541"/>
    <lineage>
        <taxon>Bacteria</taxon>
        <taxon>Bacillati</taxon>
        <taxon>Actinomycetota</taxon>
        <taxon>Actinomycetes</taxon>
        <taxon>Streptosporangiales</taxon>
        <taxon>Thermomonosporaceae</taxon>
        <taxon>Actinomadura</taxon>
    </lineage>
</organism>